<organism evidence="2 3">
    <name type="scientific">Mycena sanguinolenta</name>
    <dbReference type="NCBI Taxonomy" id="230812"/>
    <lineage>
        <taxon>Eukaryota</taxon>
        <taxon>Fungi</taxon>
        <taxon>Dikarya</taxon>
        <taxon>Basidiomycota</taxon>
        <taxon>Agaricomycotina</taxon>
        <taxon>Agaricomycetes</taxon>
        <taxon>Agaricomycetidae</taxon>
        <taxon>Agaricales</taxon>
        <taxon>Marasmiineae</taxon>
        <taxon>Mycenaceae</taxon>
        <taxon>Mycena</taxon>
    </lineage>
</organism>
<dbReference type="Proteomes" id="UP000623467">
    <property type="component" value="Unassembled WGS sequence"/>
</dbReference>
<proteinExistence type="predicted"/>
<accession>A0A8H6ZJA1</accession>
<dbReference type="OrthoDB" id="2916672at2759"/>
<dbReference type="EMBL" id="JACAZH010000001">
    <property type="protein sequence ID" value="KAF7377391.1"/>
    <property type="molecule type" value="Genomic_DNA"/>
</dbReference>
<dbReference type="AlphaFoldDB" id="A0A8H6ZJA1"/>
<keyword evidence="3" id="KW-1185">Reference proteome</keyword>
<dbReference type="PANTHER" id="PTHR38790">
    <property type="entry name" value="2EXR DOMAIN-CONTAINING PROTEIN-RELATED"/>
    <property type="match status" value="1"/>
</dbReference>
<evidence type="ECO:0000313" key="2">
    <source>
        <dbReference type="EMBL" id="KAF7377391.1"/>
    </source>
</evidence>
<dbReference type="Pfam" id="PF24864">
    <property type="entry name" value="DUF7730"/>
    <property type="match status" value="1"/>
</dbReference>
<name>A0A8H6ZJA1_9AGAR</name>
<dbReference type="InterPro" id="IPR056632">
    <property type="entry name" value="DUF7730"/>
</dbReference>
<evidence type="ECO:0000259" key="1">
    <source>
        <dbReference type="Pfam" id="PF24864"/>
    </source>
</evidence>
<protein>
    <recommendedName>
        <fullName evidence="1">DUF7730 domain-containing protein</fullName>
    </recommendedName>
</protein>
<comment type="caution">
    <text evidence="2">The sequence shown here is derived from an EMBL/GenBank/DDBJ whole genome shotgun (WGS) entry which is preliminary data.</text>
</comment>
<evidence type="ECO:0000313" key="3">
    <source>
        <dbReference type="Proteomes" id="UP000623467"/>
    </source>
</evidence>
<sequence>MHFNRIPFHLKSLLAKCLCRGGIKRVPCLPPLNPLPLPLNRIDIEHKPMAEQLQSPLLRKLPLELRECIYDAAMGGRWIVMKVVEPVSIPGKQGQSVVRSTCYVNAEKQEDIFADDMDGPAIEAKITIALLLACRQVYIEALPILHQRNTFCFPAEHFGILFFSSLGHTCLLSIRRLSLYVPYQYGLSYHFDTPWTWKTVFPILKEMRIQSLELGFGNNTVAGSGPFKDSDAVLKTAWGHSVLEIRGLRRFRLSLNFDDEVPPTRGEEIEQRFQQLMIGPDADERYTKFLEEWETSWKV</sequence>
<gene>
    <name evidence="2" type="ORF">MSAN_00160700</name>
</gene>
<reference evidence="2" key="1">
    <citation type="submission" date="2020-05" db="EMBL/GenBank/DDBJ databases">
        <title>Mycena genomes resolve the evolution of fungal bioluminescence.</title>
        <authorList>
            <person name="Tsai I.J."/>
        </authorList>
    </citation>
    <scope>NUCLEOTIDE SEQUENCE</scope>
    <source>
        <strain evidence="2">160909Yilan</strain>
    </source>
</reference>
<feature type="domain" description="DUF7730" evidence="1">
    <location>
        <begin position="51"/>
        <end position="208"/>
    </location>
</feature>